<gene>
    <name evidence="2" type="ORF">PEVE_00002836</name>
</gene>
<proteinExistence type="predicted"/>
<evidence type="ECO:0000313" key="2">
    <source>
        <dbReference type="EMBL" id="CAH3158341.1"/>
    </source>
</evidence>
<name>A0ABN8Q7E3_9CNID</name>
<dbReference type="EMBL" id="CALNXI010001168">
    <property type="protein sequence ID" value="CAH3158341.1"/>
    <property type="molecule type" value="Genomic_DNA"/>
</dbReference>
<feature type="non-terminal residue" evidence="2">
    <location>
        <position position="74"/>
    </location>
</feature>
<keyword evidence="1" id="KW-0732">Signal</keyword>
<reference evidence="2 3" key="1">
    <citation type="submission" date="2022-05" db="EMBL/GenBank/DDBJ databases">
        <authorList>
            <consortium name="Genoscope - CEA"/>
            <person name="William W."/>
        </authorList>
    </citation>
    <scope>NUCLEOTIDE SEQUENCE [LARGE SCALE GENOMIC DNA]</scope>
</reference>
<organism evidence="2 3">
    <name type="scientific">Porites evermanni</name>
    <dbReference type="NCBI Taxonomy" id="104178"/>
    <lineage>
        <taxon>Eukaryota</taxon>
        <taxon>Metazoa</taxon>
        <taxon>Cnidaria</taxon>
        <taxon>Anthozoa</taxon>
        <taxon>Hexacorallia</taxon>
        <taxon>Scleractinia</taxon>
        <taxon>Fungiina</taxon>
        <taxon>Poritidae</taxon>
        <taxon>Porites</taxon>
    </lineage>
</organism>
<sequence>MKSLLVLLLLRAVVTTLGEDPFEHKAVQEFLDEEGDKTIAELADVENDAYCCLRFVQVANLMLRRAQSSNKTKE</sequence>
<dbReference type="Proteomes" id="UP001159427">
    <property type="component" value="Unassembled WGS sequence"/>
</dbReference>
<comment type="caution">
    <text evidence="2">The sequence shown here is derived from an EMBL/GenBank/DDBJ whole genome shotgun (WGS) entry which is preliminary data.</text>
</comment>
<evidence type="ECO:0000256" key="1">
    <source>
        <dbReference type="SAM" id="SignalP"/>
    </source>
</evidence>
<protein>
    <submittedName>
        <fullName evidence="2">Uncharacterized protein</fullName>
    </submittedName>
</protein>
<evidence type="ECO:0000313" key="3">
    <source>
        <dbReference type="Proteomes" id="UP001159427"/>
    </source>
</evidence>
<feature type="signal peptide" evidence="1">
    <location>
        <begin position="1"/>
        <end position="18"/>
    </location>
</feature>
<feature type="chain" id="PRO_5045311615" evidence="1">
    <location>
        <begin position="19"/>
        <end position="74"/>
    </location>
</feature>
<accession>A0ABN8Q7E3</accession>
<keyword evidence="3" id="KW-1185">Reference proteome</keyword>